<dbReference type="PRINTS" id="PR01179">
    <property type="entry name" value="ODADCRBXLASE"/>
</dbReference>
<organism evidence="6 7">
    <name type="scientific">candidate division MSBL1 archaeon SCGC-AAA259D14</name>
    <dbReference type="NCBI Taxonomy" id="1698261"/>
    <lineage>
        <taxon>Archaea</taxon>
        <taxon>Methanobacteriati</taxon>
        <taxon>Methanobacteriota</taxon>
        <taxon>candidate division MSBL1</taxon>
    </lineage>
</organism>
<evidence type="ECO:0000313" key="6">
    <source>
        <dbReference type="EMBL" id="KXA90727.1"/>
    </source>
</evidence>
<keyword evidence="2 3" id="KW-0663">Pyridoxal phosphate</keyword>
<evidence type="ECO:0008006" key="8">
    <source>
        <dbReference type="Google" id="ProtNLM"/>
    </source>
</evidence>
<dbReference type="InterPro" id="IPR009006">
    <property type="entry name" value="Ala_racemase/Decarboxylase_C"/>
</dbReference>
<dbReference type="AlphaFoldDB" id="A0A133U967"/>
<dbReference type="Proteomes" id="UP000070589">
    <property type="component" value="Unassembled WGS sequence"/>
</dbReference>
<dbReference type="InterPro" id="IPR022657">
    <property type="entry name" value="De-COase2_CS"/>
</dbReference>
<feature type="domain" description="Orn/DAP/Arg decarboxylase 2 N-terminal" evidence="5">
    <location>
        <begin position="26"/>
        <end position="272"/>
    </location>
</feature>
<sequence length="405" mass="45709">MLIDKSTVLEIAREHGTPYYLTKGEKLKNQYNMLIRCFPDHTRVAYATKANYSESVIEIFRDLDTSFDVFSPGELNHLLDCNCDPEKFIYTSVSETEKEFDLAIRKGVKTFVLGSMKGIERFVKTAEESGTVDDLDILLRTQPLKKVAARVSTSGKHSKFGFVFEEAKDSVDNALNKLKEKGLQLSGLHCHLGSQIKNPETYVEAIRKMLSFAVEEIPNIKKLDIGGGFPARYHENVPEISTVGAKIEKEMKYWRKKLGDIELILEPGRFLTSMAGILVSKIVNVKHMYGRKILILNVSEDMVEVERHGKIATPSVITEKEELVETSIAGNLCHSNDWISREPQMLPDAESGDIIVFENLGAYQINHNIPYNLRPLPKILTMIDGKVIENNHPFTLITNFVFGKA</sequence>
<accession>A0A133U967</accession>
<evidence type="ECO:0000313" key="7">
    <source>
        <dbReference type="Proteomes" id="UP000070589"/>
    </source>
</evidence>
<dbReference type="PROSITE" id="PS00879">
    <property type="entry name" value="ODR_DC_2_2"/>
    <property type="match status" value="1"/>
</dbReference>
<dbReference type="SUPFAM" id="SSF50621">
    <property type="entry name" value="Alanine racemase C-terminal domain-like"/>
    <property type="match status" value="1"/>
</dbReference>
<dbReference type="EMBL" id="LHXL01000001">
    <property type="protein sequence ID" value="KXA90727.1"/>
    <property type="molecule type" value="Genomic_DNA"/>
</dbReference>
<feature type="modified residue" description="N6-(pyridoxal phosphate)lysine" evidence="3">
    <location>
        <position position="49"/>
    </location>
</feature>
<dbReference type="Gene3D" id="2.40.37.10">
    <property type="entry name" value="Lyase, Ornithine Decarboxylase, Chain A, domain 1"/>
    <property type="match status" value="1"/>
</dbReference>
<feature type="domain" description="Orn/DAP/Arg decarboxylase 2 C-terminal" evidence="4">
    <location>
        <begin position="274"/>
        <end position="361"/>
    </location>
</feature>
<evidence type="ECO:0000256" key="3">
    <source>
        <dbReference type="PIRSR" id="PIRSR600183-50"/>
    </source>
</evidence>
<protein>
    <recommendedName>
        <fullName evidence="8">Diaminopimelate decarboxylase</fullName>
    </recommendedName>
</protein>
<dbReference type="PANTHER" id="PTHR43727">
    <property type="entry name" value="DIAMINOPIMELATE DECARBOXYLASE"/>
    <property type="match status" value="1"/>
</dbReference>
<dbReference type="GO" id="GO:0008836">
    <property type="term" value="F:diaminopimelate decarboxylase activity"/>
    <property type="evidence" value="ECO:0007669"/>
    <property type="project" value="TreeGrafter"/>
</dbReference>
<dbReference type="SUPFAM" id="SSF51419">
    <property type="entry name" value="PLP-binding barrel"/>
    <property type="match status" value="1"/>
</dbReference>
<dbReference type="Gene3D" id="3.20.20.10">
    <property type="entry name" value="Alanine racemase"/>
    <property type="match status" value="1"/>
</dbReference>
<name>A0A133U967_9EURY</name>
<feature type="active site" description="Proton donor" evidence="3">
    <location>
        <position position="333"/>
    </location>
</feature>
<evidence type="ECO:0000256" key="1">
    <source>
        <dbReference type="ARBA" id="ARBA00001933"/>
    </source>
</evidence>
<dbReference type="Pfam" id="PF02784">
    <property type="entry name" value="Orn_Arg_deC_N"/>
    <property type="match status" value="1"/>
</dbReference>
<comment type="caution">
    <text evidence="6">The sequence shown here is derived from an EMBL/GenBank/DDBJ whole genome shotgun (WGS) entry which is preliminary data.</text>
</comment>
<gene>
    <name evidence="6" type="ORF">AKJ62_00150</name>
</gene>
<evidence type="ECO:0000259" key="4">
    <source>
        <dbReference type="Pfam" id="PF00278"/>
    </source>
</evidence>
<dbReference type="InterPro" id="IPR029066">
    <property type="entry name" value="PLP-binding_barrel"/>
</dbReference>
<keyword evidence="7" id="KW-1185">Reference proteome</keyword>
<dbReference type="InterPro" id="IPR022643">
    <property type="entry name" value="De-COase2_C"/>
</dbReference>
<reference evidence="6 7" key="1">
    <citation type="journal article" date="2016" name="Sci. Rep.">
        <title>Metabolic traits of an uncultured archaeal lineage -MSBL1- from brine pools of the Red Sea.</title>
        <authorList>
            <person name="Mwirichia R."/>
            <person name="Alam I."/>
            <person name="Rashid M."/>
            <person name="Vinu M."/>
            <person name="Ba-Alawi W."/>
            <person name="Anthony Kamau A."/>
            <person name="Kamanda Ngugi D."/>
            <person name="Goker M."/>
            <person name="Klenk H.P."/>
            <person name="Bajic V."/>
            <person name="Stingl U."/>
        </authorList>
    </citation>
    <scope>NUCLEOTIDE SEQUENCE [LARGE SCALE GENOMIC DNA]</scope>
    <source>
        <strain evidence="6">SCGC-AAA259D14</strain>
    </source>
</reference>
<dbReference type="Pfam" id="PF00278">
    <property type="entry name" value="Orn_DAP_Arg_deC"/>
    <property type="match status" value="1"/>
</dbReference>
<proteinExistence type="predicted"/>
<comment type="cofactor">
    <cofactor evidence="1 3">
        <name>pyridoxal 5'-phosphate</name>
        <dbReference type="ChEBI" id="CHEBI:597326"/>
    </cofactor>
</comment>
<evidence type="ECO:0000256" key="2">
    <source>
        <dbReference type="ARBA" id="ARBA00022898"/>
    </source>
</evidence>
<dbReference type="InterPro" id="IPR022644">
    <property type="entry name" value="De-COase2_N"/>
</dbReference>
<dbReference type="GO" id="GO:0009089">
    <property type="term" value="P:lysine biosynthetic process via diaminopimelate"/>
    <property type="evidence" value="ECO:0007669"/>
    <property type="project" value="TreeGrafter"/>
</dbReference>
<dbReference type="InterPro" id="IPR000183">
    <property type="entry name" value="Orn/DAP/Arg_de-COase"/>
</dbReference>
<evidence type="ECO:0000259" key="5">
    <source>
        <dbReference type="Pfam" id="PF02784"/>
    </source>
</evidence>
<dbReference type="PANTHER" id="PTHR43727:SF2">
    <property type="entry name" value="GROUP IV DECARBOXYLASE"/>
    <property type="match status" value="1"/>
</dbReference>